<dbReference type="InterPro" id="IPR006059">
    <property type="entry name" value="SBP"/>
</dbReference>
<gene>
    <name evidence="2" type="ORF">GK047_00865</name>
</gene>
<dbReference type="RefSeq" id="WP_163940196.1">
    <property type="nucleotide sequence ID" value="NZ_JAAIKC010000001.1"/>
</dbReference>
<protein>
    <submittedName>
        <fullName evidence="2">Extracellular solute-binding protein</fullName>
    </submittedName>
</protein>
<reference evidence="2" key="1">
    <citation type="submission" date="2020-02" db="EMBL/GenBank/DDBJ databases">
        <authorList>
            <person name="Shen X.-R."/>
            <person name="Zhang Y.-X."/>
        </authorList>
    </citation>
    <scope>NUCLEOTIDE SEQUENCE</scope>
    <source>
        <strain evidence="2">SYP-B3998</strain>
    </source>
</reference>
<dbReference type="PANTHER" id="PTHR43649">
    <property type="entry name" value="ARABINOSE-BINDING PROTEIN-RELATED"/>
    <property type="match status" value="1"/>
</dbReference>
<dbReference type="PROSITE" id="PS51257">
    <property type="entry name" value="PROKAR_LIPOPROTEIN"/>
    <property type="match status" value="1"/>
</dbReference>
<evidence type="ECO:0000256" key="1">
    <source>
        <dbReference type="SAM" id="SignalP"/>
    </source>
</evidence>
<proteinExistence type="predicted"/>
<evidence type="ECO:0000313" key="2">
    <source>
        <dbReference type="EMBL" id="NEW04575.1"/>
    </source>
</evidence>
<feature type="signal peptide" evidence="1">
    <location>
        <begin position="1"/>
        <end position="20"/>
    </location>
</feature>
<accession>A0A6G3ZR30</accession>
<dbReference type="PANTHER" id="PTHR43649:SF30">
    <property type="entry name" value="ABC TRANSPORTER SUBSTRATE-BINDING PROTEIN"/>
    <property type="match status" value="1"/>
</dbReference>
<keyword evidence="1" id="KW-0732">Signal</keyword>
<name>A0A6G3ZR30_9BACL</name>
<dbReference type="Pfam" id="PF01547">
    <property type="entry name" value="SBP_bac_1"/>
    <property type="match status" value="1"/>
</dbReference>
<comment type="caution">
    <text evidence="2">The sequence shown here is derived from an EMBL/GenBank/DDBJ whole genome shotgun (WGS) entry which is preliminary data.</text>
</comment>
<dbReference type="Gene3D" id="3.40.190.10">
    <property type="entry name" value="Periplasmic binding protein-like II"/>
    <property type="match status" value="1"/>
</dbReference>
<dbReference type="SUPFAM" id="SSF53850">
    <property type="entry name" value="Periplasmic binding protein-like II"/>
    <property type="match status" value="1"/>
</dbReference>
<dbReference type="AlphaFoldDB" id="A0A6G3ZR30"/>
<feature type="chain" id="PRO_5039588056" evidence="1">
    <location>
        <begin position="21"/>
        <end position="455"/>
    </location>
</feature>
<dbReference type="InterPro" id="IPR050490">
    <property type="entry name" value="Bact_solute-bd_prot1"/>
</dbReference>
<sequence>MRKIQTTLLASVFMSMSVLSACGSTGDNAGQSSSTAASSAASSSKPAQNITLKYYNWDNDVQAASTKKLIENFQTKNPNIKIEHISLVPNNSVESLKKMDVTMSSGEQVDIVLLPNIEEVTARAAQGVLAPLDDLYQKDNVKAEDEYYINPKFKGKYYATMNTSSDWFVVLNSDALKEANLPVPTFGWTWDDFRDYAKKLTKGDGNDKRYGAYFHSWGEYTNPIVYTDKKNPYLTAELKPQFDDPSFNYYFNLRRAMEKDDKSVKPLSDVIGAKLNYTNEFATGKAAMLMSATFILPNIADTAKYPHTFKTAVAPLPRSSKDAPTGLTNIGGNYSAIAATSKYKEQAYQFIRYMTTEQDARIELSGWKKGDSKSVIERLYGANKDLIDIPSLTLTLNDKQVKTSFSSEIAVSYGAQLKKVMENGFSKYMLDGVSAEDAQKWMVDEADKVIKQSAK</sequence>
<organism evidence="2">
    <name type="scientific">Paenibacillus sp. SYP-B3998</name>
    <dbReference type="NCBI Taxonomy" id="2678564"/>
    <lineage>
        <taxon>Bacteria</taxon>
        <taxon>Bacillati</taxon>
        <taxon>Bacillota</taxon>
        <taxon>Bacilli</taxon>
        <taxon>Bacillales</taxon>
        <taxon>Paenibacillaceae</taxon>
        <taxon>Paenibacillus</taxon>
    </lineage>
</organism>
<dbReference type="EMBL" id="JAAIKC010000001">
    <property type="protein sequence ID" value="NEW04575.1"/>
    <property type="molecule type" value="Genomic_DNA"/>
</dbReference>